<dbReference type="PANTHER" id="PTHR10133">
    <property type="entry name" value="DNA POLYMERASE I"/>
    <property type="match status" value="1"/>
</dbReference>
<feature type="compositionally biased region" description="Basic and acidic residues" evidence="1">
    <location>
        <begin position="12"/>
        <end position="31"/>
    </location>
</feature>
<evidence type="ECO:0000313" key="4">
    <source>
        <dbReference type="Proteomes" id="UP001476798"/>
    </source>
</evidence>
<dbReference type="InterPro" id="IPR002298">
    <property type="entry name" value="DNA_polymerase_A"/>
</dbReference>
<sequence>ISPSPAGRGKHQGKDENTRDNRLPDNNKDAAESPNRSSSFLFDSMYDSPLLDALQPNQLPKPGDEEESVGPWPAASAQQRRRSELLANQEAEEQEADQWGKSFFNLSEWGDSLLVGEHFLERQSLLRHAERTEENQERQQPNKVPVLKSQNESDKKKAGNDQPCNQNDKPSTAKYFDEGRTAQQVDNKTNEENSKLEENYDFEHPHFQTSPKSAFYCSPGLQEIFDRWPSMSDQPGSSNSQTQAAAAATGTTDASECPQPVTQLGRKGGKSQQRDSPQRVQLSERPGSAGDVIPPTQETPPVTPRVKLTTSSVHSPVVTHPLKQSTTSNRLPDCATSHTGNNHLMAGVSFFDSRKQKNTLTAQSLFLPPGSAACPPSPQPKPPSDTESSVSPEGFTLQLSQDASLCCSNSGSFSIIDVASNRRLFATFIKEWKTKERFSIALACEKREHGQQPEDEIGGKHRGLSSSLAPPPLDDALPVRDRLEQVKVCLKGQPTGLKSRTVSVYDIIKVYKRLVLSCGISLEGSYEDPKVCLALLELNGVGFSVEECERQKHVMQAKLSALEAEAYSLAGHSFSLTSADDDVLEKLRSLHPLPGVILEWRRITNALTKVVFPLQREKQYHPILNMNRIYPITQTHTATGRVSFTEPNIQNVPKDFDIYMPTVVGESPPSQGDLQMPNKPGWNDIGSRLLSAGTESAGSPVEGSAPPAGINTFLKQTVKKCLKDGYVQTLMGRRRYLAGITSPNPHVKAHVSKLEI</sequence>
<dbReference type="SUPFAM" id="SSF56672">
    <property type="entry name" value="DNA/RNA polymerases"/>
    <property type="match status" value="1"/>
</dbReference>
<organism evidence="3 4">
    <name type="scientific">Goodea atripinnis</name>
    <dbReference type="NCBI Taxonomy" id="208336"/>
    <lineage>
        <taxon>Eukaryota</taxon>
        <taxon>Metazoa</taxon>
        <taxon>Chordata</taxon>
        <taxon>Craniata</taxon>
        <taxon>Vertebrata</taxon>
        <taxon>Euteleostomi</taxon>
        <taxon>Actinopterygii</taxon>
        <taxon>Neopterygii</taxon>
        <taxon>Teleostei</taxon>
        <taxon>Neoteleostei</taxon>
        <taxon>Acanthomorphata</taxon>
        <taxon>Ovalentaria</taxon>
        <taxon>Atherinomorphae</taxon>
        <taxon>Cyprinodontiformes</taxon>
        <taxon>Goodeidae</taxon>
        <taxon>Goodea</taxon>
    </lineage>
</organism>
<reference evidence="3 4" key="1">
    <citation type="submission" date="2021-06" db="EMBL/GenBank/DDBJ databases">
        <authorList>
            <person name="Palmer J.M."/>
        </authorList>
    </citation>
    <scope>NUCLEOTIDE SEQUENCE [LARGE SCALE GENOMIC DNA]</scope>
    <source>
        <strain evidence="3 4">GA_2019</strain>
        <tissue evidence="3">Muscle</tissue>
    </source>
</reference>
<keyword evidence="4" id="KW-1185">Reference proteome</keyword>
<dbReference type="PANTHER" id="PTHR10133:SF62">
    <property type="entry name" value="DNA POLYMERASE THETA"/>
    <property type="match status" value="1"/>
</dbReference>
<dbReference type="Pfam" id="PF00476">
    <property type="entry name" value="DNA_pol_A"/>
    <property type="match status" value="1"/>
</dbReference>
<protein>
    <recommendedName>
        <fullName evidence="2">DNA-directed DNA polymerase family A palm domain-containing protein</fullName>
    </recommendedName>
</protein>
<accession>A0ABV0PHN1</accession>
<feature type="non-terminal residue" evidence="3">
    <location>
        <position position="1"/>
    </location>
</feature>
<dbReference type="Proteomes" id="UP001476798">
    <property type="component" value="Unassembled WGS sequence"/>
</dbReference>
<dbReference type="Gene3D" id="1.20.1060.10">
    <property type="entry name" value="Taq DNA Polymerase, Chain T, domain 4"/>
    <property type="match status" value="2"/>
</dbReference>
<dbReference type="InterPro" id="IPR001098">
    <property type="entry name" value="DNA-dir_DNA_pol_A_palm_dom"/>
</dbReference>
<feature type="compositionally biased region" description="Polar residues" evidence="1">
    <location>
        <begin position="322"/>
        <end position="331"/>
    </location>
</feature>
<feature type="domain" description="DNA-directed DNA polymerase family A palm" evidence="2">
    <location>
        <begin position="578"/>
        <end position="654"/>
    </location>
</feature>
<evidence type="ECO:0000256" key="1">
    <source>
        <dbReference type="SAM" id="MobiDB-lite"/>
    </source>
</evidence>
<feature type="compositionally biased region" description="Low complexity" evidence="1">
    <location>
        <begin position="236"/>
        <end position="255"/>
    </location>
</feature>
<dbReference type="Gene3D" id="3.30.70.370">
    <property type="match status" value="1"/>
</dbReference>
<evidence type="ECO:0000313" key="3">
    <source>
        <dbReference type="EMBL" id="MEQ2182872.1"/>
    </source>
</evidence>
<feature type="region of interest" description="Disordered" evidence="1">
    <location>
        <begin position="447"/>
        <end position="471"/>
    </location>
</feature>
<feature type="region of interest" description="Disordered" evidence="1">
    <location>
        <begin position="1"/>
        <end position="96"/>
    </location>
</feature>
<dbReference type="InterPro" id="IPR043502">
    <property type="entry name" value="DNA/RNA_pol_sf"/>
</dbReference>
<dbReference type="EMBL" id="JAHRIO010073343">
    <property type="protein sequence ID" value="MEQ2182872.1"/>
    <property type="molecule type" value="Genomic_DNA"/>
</dbReference>
<gene>
    <name evidence="3" type="ORF">GOODEAATRI_026781</name>
</gene>
<name>A0ABV0PHN1_9TELE</name>
<feature type="region of interest" description="Disordered" evidence="1">
    <location>
        <begin position="366"/>
        <end position="392"/>
    </location>
</feature>
<evidence type="ECO:0000259" key="2">
    <source>
        <dbReference type="Pfam" id="PF00476"/>
    </source>
</evidence>
<comment type="caution">
    <text evidence="3">The sequence shown here is derived from an EMBL/GenBank/DDBJ whole genome shotgun (WGS) entry which is preliminary data.</text>
</comment>
<dbReference type="Gene3D" id="1.10.150.20">
    <property type="entry name" value="5' to 3' exonuclease, C-terminal subdomain"/>
    <property type="match status" value="1"/>
</dbReference>
<feature type="region of interest" description="Disordered" evidence="1">
    <location>
        <begin position="226"/>
        <end position="331"/>
    </location>
</feature>
<feature type="region of interest" description="Disordered" evidence="1">
    <location>
        <begin position="129"/>
        <end position="193"/>
    </location>
</feature>
<proteinExistence type="predicted"/>